<evidence type="ECO:0000313" key="1">
    <source>
        <dbReference type="EMBL" id="ADV34962.1"/>
    </source>
</evidence>
<proteinExistence type="predicted"/>
<protein>
    <submittedName>
        <fullName evidence="1">Uncharacterized protein</fullName>
    </submittedName>
</protein>
<dbReference type="KEGG" id="mfm:MfeM64YM_0967"/>
<dbReference type="AlphaFoldDB" id="A0AB32XD10"/>
<organism evidence="1 2">
    <name type="scientific">Mycoplasmopsis fermentans (strain M64)</name>
    <name type="common">Mycoplasma fermentans</name>
    <dbReference type="NCBI Taxonomy" id="943945"/>
    <lineage>
        <taxon>Bacteria</taxon>
        <taxon>Bacillati</taxon>
        <taxon>Mycoplasmatota</taxon>
        <taxon>Mycoplasmoidales</taxon>
        <taxon>Metamycoplasmataceae</taxon>
        <taxon>Mycoplasmopsis</taxon>
    </lineage>
</organism>
<name>A0AB32XD10_MYCFM</name>
<gene>
    <name evidence="1" type="ordered locus">MfeM64YM_0967</name>
</gene>
<evidence type="ECO:0000313" key="2">
    <source>
        <dbReference type="Proteomes" id="UP000007473"/>
    </source>
</evidence>
<accession>A0AB32XD10</accession>
<dbReference type="Proteomes" id="UP000007473">
    <property type="component" value="Chromosome"/>
</dbReference>
<sequence length="26" mass="3156">MSEILKSFKRMIYSKSAKKTYFLNKI</sequence>
<dbReference type="EMBL" id="CP002458">
    <property type="protein sequence ID" value="ADV34962.1"/>
    <property type="molecule type" value="Genomic_DNA"/>
</dbReference>
<reference evidence="1 2" key="1">
    <citation type="journal article" date="2011" name="J. Bacteriol.">
        <title>Genome sequence of the repetitive-sequence-rich Mycoplasma fermentans strain M64.</title>
        <authorList>
            <person name="Shu H.W."/>
            <person name="Liu T.T."/>
            <person name="Chang H.Y."/>
            <person name="Liu Y.M."/>
            <person name="Wu K.M."/>
            <person name="Shu H.Y."/>
            <person name="Tsai S.F."/>
            <person name="Hsiao K.J."/>
            <person name="Hu W.S."/>
            <person name="Ng W.V."/>
        </authorList>
    </citation>
    <scope>NUCLEOTIDE SEQUENCE [LARGE SCALE GENOMIC DNA]</scope>
    <source>
        <strain evidence="1 2">M64</strain>
    </source>
</reference>